<protein>
    <recommendedName>
        <fullName evidence="6">GDT1 family protein</fullName>
    </recommendedName>
</protein>
<evidence type="ECO:0000256" key="2">
    <source>
        <dbReference type="ARBA" id="ARBA00009190"/>
    </source>
</evidence>
<comment type="similarity">
    <text evidence="2 6">Belongs to the GDT1 family.</text>
</comment>
<dbReference type="InterPro" id="IPR049555">
    <property type="entry name" value="GDT1-like_CS"/>
</dbReference>
<dbReference type="Pfam" id="PF01169">
    <property type="entry name" value="GDT1"/>
    <property type="match status" value="2"/>
</dbReference>
<evidence type="ECO:0000256" key="4">
    <source>
        <dbReference type="ARBA" id="ARBA00022989"/>
    </source>
</evidence>
<keyword evidence="8" id="KW-1185">Reference proteome</keyword>
<dbReference type="PANTHER" id="PTHR12608">
    <property type="entry name" value="TRANSMEMBRANE PROTEIN HTP-1 RELATED"/>
    <property type="match status" value="1"/>
</dbReference>
<dbReference type="GO" id="GO:0032468">
    <property type="term" value="P:Golgi calcium ion homeostasis"/>
    <property type="evidence" value="ECO:0007669"/>
    <property type="project" value="TreeGrafter"/>
</dbReference>
<feature type="transmembrane region" description="Helical" evidence="6">
    <location>
        <begin position="207"/>
        <end position="228"/>
    </location>
</feature>
<dbReference type="Proteomes" id="UP000256970">
    <property type="component" value="Unassembled WGS sequence"/>
</dbReference>
<name>A0A383WDK5_TETOB</name>
<evidence type="ECO:0000256" key="5">
    <source>
        <dbReference type="ARBA" id="ARBA00023136"/>
    </source>
</evidence>
<accession>A0A383WDK5</accession>
<dbReference type="GO" id="GO:0005794">
    <property type="term" value="C:Golgi apparatus"/>
    <property type="evidence" value="ECO:0007669"/>
    <property type="project" value="TreeGrafter"/>
</dbReference>
<dbReference type="GO" id="GO:0005384">
    <property type="term" value="F:manganese ion transmembrane transporter activity"/>
    <property type="evidence" value="ECO:0007669"/>
    <property type="project" value="TreeGrafter"/>
</dbReference>
<reference evidence="7 8" key="1">
    <citation type="submission" date="2016-10" db="EMBL/GenBank/DDBJ databases">
        <authorList>
            <person name="Cai Z."/>
        </authorList>
    </citation>
    <scope>NUCLEOTIDE SEQUENCE [LARGE SCALE GENOMIC DNA]</scope>
</reference>
<dbReference type="AlphaFoldDB" id="A0A383WDK5"/>
<feature type="transmembrane region" description="Helical" evidence="6">
    <location>
        <begin position="177"/>
        <end position="201"/>
    </location>
</feature>
<evidence type="ECO:0000256" key="3">
    <source>
        <dbReference type="ARBA" id="ARBA00022692"/>
    </source>
</evidence>
<organism evidence="7 8">
    <name type="scientific">Tetradesmus obliquus</name>
    <name type="common">Green alga</name>
    <name type="synonym">Acutodesmus obliquus</name>
    <dbReference type="NCBI Taxonomy" id="3088"/>
    <lineage>
        <taxon>Eukaryota</taxon>
        <taxon>Viridiplantae</taxon>
        <taxon>Chlorophyta</taxon>
        <taxon>core chlorophytes</taxon>
        <taxon>Chlorophyceae</taxon>
        <taxon>CS clade</taxon>
        <taxon>Sphaeropleales</taxon>
        <taxon>Scenedesmaceae</taxon>
        <taxon>Tetradesmus</taxon>
    </lineage>
</organism>
<keyword evidence="5 6" id="KW-0472">Membrane</keyword>
<gene>
    <name evidence="7" type="ORF">BQ4739_LOCUS15964</name>
</gene>
<sequence length="356" mass="36319">MALAARQLPLGISRDQLQSQPKCAFSRLQLPRHICTRSISRTGPVQLQPCQPAFSSSSSGSSSNSSRGSSRARVPLRVQASAGAAGAGPLPEEPHRIKKSQKPGRTLILGLLAAAAAIAACIALYVSGHASSLQAYLVNGPAGRSGLLAAFCLIFLSELGDKTFFIAALLAMKLGRWISFVGSVAALAVMTLISVGIGAAFSRVPDALKSSLPVGEIAGVALLVFFGIKALKAARDAEATGASTSEEELADAEEAVAEFESSSSGKKKPFASLLEVAGLIFLAEWGDRSMLATIALGAAQNPVGVAVGATAGHALATALAVAGGALAGKYISEKTVNLVSGILFLLFAAATVYTML</sequence>
<comment type="subcellular location">
    <subcellularLocation>
        <location evidence="1 6">Membrane</location>
        <topology evidence="1 6">Multi-pass membrane protein</topology>
    </subcellularLocation>
</comment>
<feature type="transmembrane region" description="Helical" evidence="6">
    <location>
        <begin position="335"/>
        <end position="355"/>
    </location>
</feature>
<dbReference type="PANTHER" id="PTHR12608:SF7">
    <property type="entry name" value="PROTEIN PAM71-HOMOLOG, CHLOROPLASTIC"/>
    <property type="match status" value="1"/>
</dbReference>
<dbReference type="InterPro" id="IPR001727">
    <property type="entry name" value="GDT1-like"/>
</dbReference>
<proteinExistence type="inferred from homology"/>
<dbReference type="GO" id="GO:0032472">
    <property type="term" value="P:Golgi calcium ion transport"/>
    <property type="evidence" value="ECO:0007669"/>
    <property type="project" value="TreeGrafter"/>
</dbReference>
<dbReference type="GO" id="GO:0009507">
    <property type="term" value="C:chloroplast"/>
    <property type="evidence" value="ECO:0007669"/>
    <property type="project" value="TreeGrafter"/>
</dbReference>
<evidence type="ECO:0000256" key="1">
    <source>
        <dbReference type="ARBA" id="ARBA00004141"/>
    </source>
</evidence>
<dbReference type="GO" id="GO:0016020">
    <property type="term" value="C:membrane"/>
    <property type="evidence" value="ECO:0007669"/>
    <property type="project" value="UniProtKB-SubCell"/>
</dbReference>
<dbReference type="EMBL" id="FNXT01001239">
    <property type="protein sequence ID" value="SZX75688.1"/>
    <property type="molecule type" value="Genomic_DNA"/>
</dbReference>
<keyword evidence="4 6" id="KW-1133">Transmembrane helix</keyword>
<dbReference type="PROSITE" id="PS01214">
    <property type="entry name" value="UPF0016"/>
    <property type="match status" value="1"/>
</dbReference>
<evidence type="ECO:0000313" key="8">
    <source>
        <dbReference type="Proteomes" id="UP000256970"/>
    </source>
</evidence>
<feature type="transmembrane region" description="Helical" evidence="6">
    <location>
        <begin position="146"/>
        <end position="170"/>
    </location>
</feature>
<evidence type="ECO:0000256" key="6">
    <source>
        <dbReference type="RuleBase" id="RU365102"/>
    </source>
</evidence>
<dbReference type="GO" id="GO:0015085">
    <property type="term" value="F:calcium ion transmembrane transporter activity"/>
    <property type="evidence" value="ECO:0007669"/>
    <property type="project" value="TreeGrafter"/>
</dbReference>
<keyword evidence="3 6" id="KW-0812">Transmembrane</keyword>
<feature type="transmembrane region" description="Helical" evidence="6">
    <location>
        <begin position="106"/>
        <end position="126"/>
    </location>
</feature>
<evidence type="ECO:0000313" key="7">
    <source>
        <dbReference type="EMBL" id="SZX75688.1"/>
    </source>
</evidence>